<dbReference type="Proteomes" id="UP000827986">
    <property type="component" value="Unassembled WGS sequence"/>
</dbReference>
<name>A0A9D3XDL9_9SAUR</name>
<evidence type="ECO:0000313" key="2">
    <source>
        <dbReference type="Proteomes" id="UP000827986"/>
    </source>
</evidence>
<dbReference type="EMBL" id="JAHDVG010000474">
    <property type="protein sequence ID" value="KAH1177662.1"/>
    <property type="molecule type" value="Genomic_DNA"/>
</dbReference>
<protein>
    <submittedName>
        <fullName evidence="1">Uncharacterized protein</fullName>
    </submittedName>
</protein>
<reference evidence="1" key="1">
    <citation type="submission" date="2021-09" db="EMBL/GenBank/DDBJ databases">
        <title>The genome of Mauremys mutica provides insights into the evolution of semi-aquatic lifestyle.</title>
        <authorList>
            <person name="Gong S."/>
            <person name="Gao Y."/>
        </authorList>
    </citation>
    <scope>NUCLEOTIDE SEQUENCE</scope>
    <source>
        <strain evidence="1">MM-2020</strain>
        <tissue evidence="1">Muscle</tissue>
    </source>
</reference>
<organism evidence="1 2">
    <name type="scientific">Mauremys mutica</name>
    <name type="common">yellowpond turtle</name>
    <dbReference type="NCBI Taxonomy" id="74926"/>
    <lineage>
        <taxon>Eukaryota</taxon>
        <taxon>Metazoa</taxon>
        <taxon>Chordata</taxon>
        <taxon>Craniata</taxon>
        <taxon>Vertebrata</taxon>
        <taxon>Euteleostomi</taxon>
        <taxon>Archelosauria</taxon>
        <taxon>Testudinata</taxon>
        <taxon>Testudines</taxon>
        <taxon>Cryptodira</taxon>
        <taxon>Durocryptodira</taxon>
        <taxon>Testudinoidea</taxon>
        <taxon>Geoemydidae</taxon>
        <taxon>Geoemydinae</taxon>
        <taxon>Mauremys</taxon>
    </lineage>
</organism>
<keyword evidence="2" id="KW-1185">Reference proteome</keyword>
<proteinExistence type="predicted"/>
<dbReference type="AlphaFoldDB" id="A0A9D3XDL9"/>
<accession>A0A9D3XDL9</accession>
<sequence>MWKAQALTASTQALTASTQASSLSVAAVQVAAAEEREWVEVENAALSQAVTCLKDLVLEGSAQENRVQGAYSARVTTIGVKTQGDVGPCDDWEGDIWCAPNPPDLDPGWLDHRHHVATVRRVVRNYGPAPAGGKIAPSTGRTVAETELTLHASNRVSKNPGWPLVLWVQWVGPGHGHPVFGSCTEPS</sequence>
<evidence type="ECO:0000313" key="1">
    <source>
        <dbReference type="EMBL" id="KAH1177662.1"/>
    </source>
</evidence>
<gene>
    <name evidence="1" type="ORF">KIL84_011364</name>
</gene>
<comment type="caution">
    <text evidence="1">The sequence shown here is derived from an EMBL/GenBank/DDBJ whole genome shotgun (WGS) entry which is preliminary data.</text>
</comment>